<feature type="domain" description="Calcium/calmodulin-dependent protein kinase II association-domain" evidence="1">
    <location>
        <begin position="4"/>
        <end position="135"/>
    </location>
</feature>
<dbReference type="GO" id="GO:0004683">
    <property type="term" value="F:calcium/calmodulin-dependent protein kinase activity"/>
    <property type="evidence" value="ECO:0007669"/>
    <property type="project" value="InterPro"/>
</dbReference>
<evidence type="ECO:0000313" key="3">
    <source>
        <dbReference type="Proteomes" id="UP000614469"/>
    </source>
</evidence>
<accession>A0A8J6TH79</accession>
<comment type="caution">
    <text evidence="2">The sequence shown here is derived from an EMBL/GenBank/DDBJ whole genome shotgun (WGS) entry which is preliminary data.</text>
</comment>
<evidence type="ECO:0000259" key="1">
    <source>
        <dbReference type="Pfam" id="PF08332"/>
    </source>
</evidence>
<dbReference type="Pfam" id="PF08332">
    <property type="entry name" value="CaMKII_AD"/>
    <property type="match status" value="1"/>
</dbReference>
<dbReference type="Proteomes" id="UP000614469">
    <property type="component" value="Unassembled WGS sequence"/>
</dbReference>
<gene>
    <name evidence="2" type="ORF">H8E29_03410</name>
</gene>
<proteinExistence type="predicted"/>
<evidence type="ECO:0000313" key="2">
    <source>
        <dbReference type="EMBL" id="MBC8334290.1"/>
    </source>
</evidence>
<name>A0A8J6TH79_9CHLR</name>
<dbReference type="SUPFAM" id="SSF54427">
    <property type="entry name" value="NTF2-like"/>
    <property type="match status" value="1"/>
</dbReference>
<dbReference type="InterPro" id="IPR032710">
    <property type="entry name" value="NTF2-like_dom_sf"/>
</dbReference>
<dbReference type="GO" id="GO:0005516">
    <property type="term" value="F:calmodulin binding"/>
    <property type="evidence" value="ECO:0007669"/>
    <property type="project" value="InterPro"/>
</dbReference>
<protein>
    <submittedName>
        <fullName evidence="2">Nuclear transport factor 2 family protein</fullName>
    </submittedName>
</protein>
<reference evidence="2 3" key="1">
    <citation type="submission" date="2020-08" db="EMBL/GenBank/DDBJ databases">
        <title>Bridging the membrane lipid divide: bacteria of the FCB group superphylum have the potential to synthesize archaeal ether lipids.</title>
        <authorList>
            <person name="Villanueva L."/>
            <person name="Von Meijenfeldt F.A.B."/>
            <person name="Westbye A.B."/>
            <person name="Yadav S."/>
            <person name="Hopmans E.C."/>
            <person name="Dutilh B.E."/>
            <person name="Sinninghe Damste J.S."/>
        </authorList>
    </citation>
    <scope>NUCLEOTIDE SEQUENCE [LARGE SCALE GENOMIC DNA]</scope>
    <source>
        <strain evidence="2">NIOZ-UU36</strain>
    </source>
</reference>
<sequence length="143" mass="16206">MPQDQEIHQFLLHHLDTIMQNDIAAYNASCTEDLTLYEWWVTPQRIDGLPFHEFMMKANEKRGTVFGAEGDPAPVRFDLANLNIQRYGNTAVASYTLMISTALPDGVKVASHNESRVIVKIDDDWKVVHVHKSPAWQAPHIPA</sequence>
<organism evidence="2 3">
    <name type="scientific">Candidatus Desulfolinea nitratireducens</name>
    <dbReference type="NCBI Taxonomy" id="2841698"/>
    <lineage>
        <taxon>Bacteria</taxon>
        <taxon>Bacillati</taxon>
        <taxon>Chloroflexota</taxon>
        <taxon>Anaerolineae</taxon>
        <taxon>Anaerolineales</taxon>
        <taxon>Anaerolineales incertae sedis</taxon>
        <taxon>Candidatus Desulfolinea</taxon>
    </lineage>
</organism>
<dbReference type="EMBL" id="JACNJN010000057">
    <property type="protein sequence ID" value="MBC8334290.1"/>
    <property type="molecule type" value="Genomic_DNA"/>
</dbReference>
<dbReference type="Gene3D" id="3.10.450.50">
    <property type="match status" value="1"/>
</dbReference>
<dbReference type="AlphaFoldDB" id="A0A8J6TH79"/>
<dbReference type="InterPro" id="IPR013543">
    <property type="entry name" value="Ca/CaM-dep_prot_kinase-assoc"/>
</dbReference>